<protein>
    <submittedName>
        <fullName evidence="2">Uncharacterized protein</fullName>
    </submittedName>
</protein>
<accession>S6B1X1</accession>
<dbReference type="AlphaFoldDB" id="S6B1X1"/>
<dbReference type="EMBL" id="AK441569">
    <property type="protein sequence ID" value="BAN65363.1"/>
    <property type="molecule type" value="mRNA"/>
</dbReference>
<sequence length="98" mass="11175">MLSRGYHAIESIVYCIEYTYRKPVVEVQLNGTIQTLTICFGHLEVILRMEMIVNHVLIISHLVLLEAVIIKNAVVYLVTSNVKTKVVVVKQMKAHLLQ</sequence>
<evidence type="ECO:0000256" key="1">
    <source>
        <dbReference type="SAM" id="Phobius"/>
    </source>
</evidence>
<reference evidence="2" key="1">
    <citation type="journal article" date="2014" name="BMC Genomics">
        <title>The Babesia bovis gene and promoter model: an update from full-length EST analysis.</title>
        <authorList>
            <person name="Yamagishi J."/>
            <person name="Wakaguri H."/>
            <person name="Yokoyama N."/>
            <person name="Yamashita R."/>
            <person name="Suzuki Y."/>
            <person name="Xuan X."/>
            <person name="Igarashi I."/>
        </authorList>
    </citation>
    <scope>NUCLEOTIDE SEQUENCE</scope>
    <source>
        <strain evidence="2">Texas</strain>
    </source>
</reference>
<keyword evidence="1" id="KW-0812">Transmembrane</keyword>
<name>S6B1X1_BABBO</name>
<organism evidence="2">
    <name type="scientific">Babesia bovis</name>
    <dbReference type="NCBI Taxonomy" id="5865"/>
    <lineage>
        <taxon>Eukaryota</taxon>
        <taxon>Sar</taxon>
        <taxon>Alveolata</taxon>
        <taxon>Apicomplexa</taxon>
        <taxon>Aconoidasida</taxon>
        <taxon>Piroplasmida</taxon>
        <taxon>Babesiidae</taxon>
        <taxon>Babesia</taxon>
    </lineage>
</organism>
<evidence type="ECO:0000313" key="2">
    <source>
        <dbReference type="EMBL" id="BAN65363.1"/>
    </source>
</evidence>
<keyword evidence="1" id="KW-0472">Membrane</keyword>
<keyword evidence="1" id="KW-1133">Transmembrane helix</keyword>
<feature type="transmembrane region" description="Helical" evidence="1">
    <location>
        <begin position="56"/>
        <end position="78"/>
    </location>
</feature>
<proteinExistence type="evidence at transcript level"/>